<dbReference type="InterPro" id="IPR009057">
    <property type="entry name" value="Homeodomain-like_sf"/>
</dbReference>
<organism evidence="1 2">
    <name type="scientific">Verminephrobacter eiseniae (strain EF01-2)</name>
    <dbReference type="NCBI Taxonomy" id="391735"/>
    <lineage>
        <taxon>Bacteria</taxon>
        <taxon>Pseudomonadati</taxon>
        <taxon>Pseudomonadota</taxon>
        <taxon>Betaproteobacteria</taxon>
        <taxon>Burkholderiales</taxon>
        <taxon>Comamonadaceae</taxon>
        <taxon>Verminephrobacter</taxon>
    </lineage>
</organism>
<dbReference type="PANTHER" id="PTHR34849:SF3">
    <property type="entry name" value="SSR2962 PROTEIN"/>
    <property type="match status" value="1"/>
</dbReference>
<dbReference type="GeneID" id="76461033"/>
<evidence type="ECO:0008006" key="3">
    <source>
        <dbReference type="Google" id="ProtNLM"/>
    </source>
</evidence>
<gene>
    <name evidence="1" type="ordered locus">Veis_2485</name>
</gene>
<dbReference type="SUPFAM" id="SSF46689">
    <property type="entry name" value="Homeodomain-like"/>
    <property type="match status" value="1"/>
</dbReference>
<dbReference type="PANTHER" id="PTHR34849">
    <property type="entry name" value="SSL5025 PROTEIN"/>
    <property type="match status" value="1"/>
</dbReference>
<dbReference type="AlphaFoldDB" id="A1WKS3"/>
<dbReference type="KEGG" id="vei:Veis_2485"/>
<keyword evidence="2" id="KW-1185">Reference proteome</keyword>
<dbReference type="Proteomes" id="UP000000374">
    <property type="component" value="Chromosome"/>
</dbReference>
<dbReference type="InterPro" id="IPR007367">
    <property type="entry name" value="DUF433"/>
</dbReference>
<dbReference type="OrthoDB" id="9809515at2"/>
<dbReference type="HOGENOM" id="CLU_126005_2_0_4"/>
<dbReference type="InterPro" id="IPR036388">
    <property type="entry name" value="WH-like_DNA-bd_sf"/>
</dbReference>
<proteinExistence type="predicted"/>
<dbReference type="eggNOG" id="COG2442">
    <property type="taxonomic scope" value="Bacteria"/>
</dbReference>
<protein>
    <recommendedName>
        <fullName evidence="3">DUF433 domain-containing protein</fullName>
    </recommendedName>
</protein>
<reference evidence="2" key="1">
    <citation type="submission" date="2006-12" db="EMBL/GenBank/DDBJ databases">
        <title>Complete sequence of chromosome 1 of Verminephrobacter eiseniae EF01-2.</title>
        <authorList>
            <person name="Copeland A."/>
            <person name="Lucas S."/>
            <person name="Lapidus A."/>
            <person name="Barry K."/>
            <person name="Detter J.C."/>
            <person name="Glavina del Rio T."/>
            <person name="Dalin E."/>
            <person name="Tice H."/>
            <person name="Pitluck S."/>
            <person name="Chertkov O."/>
            <person name="Brettin T."/>
            <person name="Bruce D."/>
            <person name="Han C."/>
            <person name="Tapia R."/>
            <person name="Gilna P."/>
            <person name="Schmutz J."/>
            <person name="Larimer F."/>
            <person name="Land M."/>
            <person name="Hauser L."/>
            <person name="Kyrpides N."/>
            <person name="Kim E."/>
            <person name="Stahl D."/>
            <person name="Richardson P."/>
        </authorList>
    </citation>
    <scope>NUCLEOTIDE SEQUENCE [LARGE SCALE GENOMIC DNA]</scope>
    <source>
        <strain evidence="2">EF01-2</strain>
    </source>
</reference>
<evidence type="ECO:0000313" key="1">
    <source>
        <dbReference type="EMBL" id="ABM58230.1"/>
    </source>
</evidence>
<dbReference type="RefSeq" id="WP_011810233.1">
    <property type="nucleotide sequence ID" value="NC_008786.1"/>
</dbReference>
<dbReference type="Gene3D" id="1.10.10.10">
    <property type="entry name" value="Winged helix-like DNA-binding domain superfamily/Winged helix DNA-binding domain"/>
    <property type="match status" value="1"/>
</dbReference>
<name>A1WKS3_VEREI</name>
<accession>A1WKS3</accession>
<sequence length="82" mass="9178">MDQLNRITQQPEVMGGKACIRGMRVTVGMVVGQIGAGRSADEILTDFPYLERDDIMQALRYAAWRADEREVMLATASSCWLI</sequence>
<dbReference type="Pfam" id="PF04255">
    <property type="entry name" value="DUF433"/>
    <property type="match status" value="1"/>
</dbReference>
<dbReference type="STRING" id="391735.Veis_2485"/>
<dbReference type="EMBL" id="CP000542">
    <property type="protein sequence ID" value="ABM58230.1"/>
    <property type="molecule type" value="Genomic_DNA"/>
</dbReference>
<evidence type="ECO:0000313" key="2">
    <source>
        <dbReference type="Proteomes" id="UP000000374"/>
    </source>
</evidence>